<feature type="transmembrane region" description="Helical" evidence="1">
    <location>
        <begin position="118"/>
        <end position="138"/>
    </location>
</feature>
<dbReference type="GeneID" id="70248848"/>
<feature type="transmembrane region" description="Helical" evidence="1">
    <location>
        <begin position="206"/>
        <end position="224"/>
    </location>
</feature>
<name>A0AAD4KKE5_9EURO</name>
<keyword evidence="1" id="KW-1133">Transmembrane helix</keyword>
<evidence type="ECO:0000256" key="1">
    <source>
        <dbReference type="SAM" id="Phobius"/>
    </source>
</evidence>
<dbReference type="EMBL" id="JAJTJA010000010">
    <property type="protein sequence ID" value="KAH8693028.1"/>
    <property type="molecule type" value="Genomic_DNA"/>
</dbReference>
<gene>
    <name evidence="2" type="ORF">BGW36DRAFT_399787</name>
</gene>
<keyword evidence="1" id="KW-0812">Transmembrane</keyword>
<organism evidence="2 3">
    <name type="scientific">Talaromyces proteolyticus</name>
    <dbReference type="NCBI Taxonomy" id="1131652"/>
    <lineage>
        <taxon>Eukaryota</taxon>
        <taxon>Fungi</taxon>
        <taxon>Dikarya</taxon>
        <taxon>Ascomycota</taxon>
        <taxon>Pezizomycotina</taxon>
        <taxon>Eurotiomycetes</taxon>
        <taxon>Eurotiomycetidae</taxon>
        <taxon>Eurotiales</taxon>
        <taxon>Trichocomaceae</taxon>
        <taxon>Talaromyces</taxon>
        <taxon>Talaromyces sect. Bacilispori</taxon>
    </lineage>
</organism>
<sequence length="437" mass="49967">MPAPGDNATDAILNGIHFNTAVLRRFNYTYYSNGTLSNASFCWLVFDAYRPRMDINGSVINGTSCYSPIVDIQVHAKLGITFAVLFAASIIITLLNLRKHGKIHLPREKRWPTYSRRLVWCWLVIAGICGVVSGFMSIDVDRYYIQSLPLILQSLFYYLMLPPLLAAVWEDVRHWACWEERQIYDRNPGDLPVETSREDQESWLPVLFYIFAWMNLLLAVPRSWTAIQLQRSPEQQETGARPTATDARFKSAAFMALCALLVICYSLGHSIYRYRLGVRRYDIIGGILHGIRVLPVKYKLIITTLAVKVVYTIAFAYDWTISPFKYNAHAGWVFGVGYFPVLLIMVIFNIFGFAEPNEDHARRRRPSGPPCHGHRRKSGWWKTARVEYRDYSLDNERLENSAAIGTRQLDVDVELLATVKAGRDSNTRAVSAIEEHS</sequence>
<proteinExistence type="predicted"/>
<reference evidence="2" key="1">
    <citation type="submission" date="2021-12" db="EMBL/GenBank/DDBJ databases">
        <title>Convergent genome expansion in fungi linked to evolution of root-endophyte symbiosis.</title>
        <authorList>
            <consortium name="DOE Joint Genome Institute"/>
            <person name="Ke Y.-H."/>
            <person name="Bonito G."/>
            <person name="Liao H.-L."/>
            <person name="Looney B."/>
            <person name="Rojas-Flechas A."/>
            <person name="Nash J."/>
            <person name="Hameed K."/>
            <person name="Schadt C."/>
            <person name="Martin F."/>
            <person name="Crous P.W."/>
            <person name="Miettinen O."/>
            <person name="Magnuson J.K."/>
            <person name="Labbe J."/>
            <person name="Jacobson D."/>
            <person name="Doktycz M.J."/>
            <person name="Veneault-Fourrey C."/>
            <person name="Kuo A."/>
            <person name="Mondo S."/>
            <person name="Calhoun S."/>
            <person name="Riley R."/>
            <person name="Ohm R."/>
            <person name="LaButti K."/>
            <person name="Andreopoulos B."/>
            <person name="Pangilinan J."/>
            <person name="Nolan M."/>
            <person name="Tritt A."/>
            <person name="Clum A."/>
            <person name="Lipzen A."/>
            <person name="Daum C."/>
            <person name="Barry K."/>
            <person name="Grigoriev I.V."/>
            <person name="Vilgalys R."/>
        </authorList>
    </citation>
    <scope>NUCLEOTIDE SEQUENCE</scope>
    <source>
        <strain evidence="2">PMI_201</strain>
    </source>
</reference>
<dbReference type="InterPro" id="IPR018830">
    <property type="entry name" value="DUF2434"/>
</dbReference>
<keyword evidence="3" id="KW-1185">Reference proteome</keyword>
<dbReference type="RefSeq" id="XP_046068901.1">
    <property type="nucleotide sequence ID" value="XM_046218561.1"/>
</dbReference>
<keyword evidence="1" id="KW-0472">Membrane</keyword>
<protein>
    <submittedName>
        <fullName evidence="2">Uncharacterized protein</fullName>
    </submittedName>
</protein>
<feature type="transmembrane region" description="Helical" evidence="1">
    <location>
        <begin position="78"/>
        <end position="97"/>
    </location>
</feature>
<accession>A0AAD4KKE5</accession>
<feature type="transmembrane region" description="Helical" evidence="1">
    <location>
        <begin position="150"/>
        <end position="169"/>
    </location>
</feature>
<feature type="transmembrane region" description="Helical" evidence="1">
    <location>
        <begin position="298"/>
        <end position="317"/>
    </location>
</feature>
<comment type="caution">
    <text evidence="2">The sequence shown here is derived from an EMBL/GenBank/DDBJ whole genome shotgun (WGS) entry which is preliminary data.</text>
</comment>
<dbReference type="Proteomes" id="UP001201262">
    <property type="component" value="Unassembled WGS sequence"/>
</dbReference>
<evidence type="ECO:0000313" key="3">
    <source>
        <dbReference type="Proteomes" id="UP001201262"/>
    </source>
</evidence>
<feature type="transmembrane region" description="Helical" evidence="1">
    <location>
        <begin position="252"/>
        <end position="272"/>
    </location>
</feature>
<feature type="transmembrane region" description="Helical" evidence="1">
    <location>
        <begin position="329"/>
        <end position="354"/>
    </location>
</feature>
<dbReference type="AlphaFoldDB" id="A0AAD4KKE5"/>
<evidence type="ECO:0000313" key="2">
    <source>
        <dbReference type="EMBL" id="KAH8693028.1"/>
    </source>
</evidence>
<dbReference type="Pfam" id="PF10361">
    <property type="entry name" value="DUF2434"/>
    <property type="match status" value="1"/>
</dbReference>